<evidence type="ECO:0000313" key="6">
    <source>
        <dbReference type="Proteomes" id="UP001500171"/>
    </source>
</evidence>
<evidence type="ECO:0000256" key="3">
    <source>
        <dbReference type="ARBA" id="ARBA00023163"/>
    </source>
</evidence>
<dbReference type="SUPFAM" id="SSF46689">
    <property type="entry name" value="Homeodomain-like"/>
    <property type="match status" value="1"/>
</dbReference>
<dbReference type="Gene3D" id="3.40.50.2300">
    <property type="match status" value="2"/>
</dbReference>
<dbReference type="InterPro" id="IPR018060">
    <property type="entry name" value="HTH_AraC"/>
</dbReference>
<dbReference type="InterPro" id="IPR009057">
    <property type="entry name" value="Homeodomain-like_sf"/>
</dbReference>
<dbReference type="Pfam" id="PF22177">
    <property type="entry name" value="PBP1_XylR"/>
    <property type="match status" value="1"/>
</dbReference>
<reference evidence="6" key="1">
    <citation type="journal article" date="2019" name="Int. J. Syst. Evol. Microbiol.">
        <title>The Global Catalogue of Microorganisms (GCM) 10K type strain sequencing project: providing services to taxonomists for standard genome sequencing and annotation.</title>
        <authorList>
            <consortium name="The Broad Institute Genomics Platform"/>
            <consortium name="The Broad Institute Genome Sequencing Center for Infectious Disease"/>
            <person name="Wu L."/>
            <person name="Ma J."/>
        </authorList>
    </citation>
    <scope>NUCLEOTIDE SEQUENCE [LARGE SCALE GENOMIC DNA]</scope>
    <source>
        <strain evidence="6">JCM 18050</strain>
    </source>
</reference>
<keyword evidence="6" id="KW-1185">Reference proteome</keyword>
<accession>A0ABP9MXW3</accession>
<name>A0ABP9MXW3_9GAMM</name>
<dbReference type="SUPFAM" id="SSF53822">
    <property type="entry name" value="Periplasmic binding protein-like I"/>
    <property type="match status" value="1"/>
</dbReference>
<dbReference type="InterPro" id="IPR054031">
    <property type="entry name" value="XylR_PBP1"/>
</dbReference>
<evidence type="ECO:0000259" key="4">
    <source>
        <dbReference type="PROSITE" id="PS01124"/>
    </source>
</evidence>
<dbReference type="Pfam" id="PF12833">
    <property type="entry name" value="HTH_18"/>
    <property type="match status" value="1"/>
</dbReference>
<feature type="domain" description="HTH araC/xylS-type" evidence="4">
    <location>
        <begin position="288"/>
        <end position="386"/>
    </location>
</feature>
<evidence type="ECO:0000256" key="1">
    <source>
        <dbReference type="ARBA" id="ARBA00023015"/>
    </source>
</evidence>
<keyword evidence="2" id="KW-0238">DNA-binding</keyword>
<dbReference type="Proteomes" id="UP001500171">
    <property type="component" value="Unassembled WGS sequence"/>
</dbReference>
<dbReference type="Pfam" id="PF13377">
    <property type="entry name" value="Peripla_BP_3"/>
    <property type="match status" value="1"/>
</dbReference>
<dbReference type="RefSeq" id="WP_345487698.1">
    <property type="nucleotide sequence ID" value="NZ_BAABHY010000001.1"/>
</dbReference>
<dbReference type="InterPro" id="IPR046335">
    <property type="entry name" value="LacI/GalR-like_sensor"/>
</dbReference>
<protein>
    <submittedName>
        <fullName evidence="5">XylR family transcriptional regulator</fullName>
    </submittedName>
</protein>
<gene>
    <name evidence="5" type="ORF">GCM10023211_01410</name>
</gene>
<dbReference type="SMART" id="SM00342">
    <property type="entry name" value="HTH_ARAC"/>
    <property type="match status" value="1"/>
</dbReference>
<sequence>MEEKRHRIILLFNANKIYDRQIIKGVGYFLQATQVNWDIYIADDFRTSFKHFPVLSGDGIIANYDDPDIVDLLANIDIPIVGVGASYQNPLDYPTIPYVAANNDTLIEKAFNHLYSKGIKHFAFYSIPPSQYCRWASERENSFNRIMIQKGLTGSVYQGMETTLDNWQLAQNELVKWITSLPPNTGIIAVNDARARHVLQTCEFMKLKIPEQHCVIGIDNEDIINYLSVVTLSTIAQGTEEMGYKAASLLQKLLLNKMNGTPRILVEPQKIIERRSTDYRSVQDPYVMQAMNFIRNHACRGIKVEQVLAEVRLSRSNLEARFKAELNKTIHNVIHQEKFDKAKYLLLNTTLSINEIYQMCGYPSLQYFYFLFKKHYNKTPKEYREQEK</sequence>
<dbReference type="PANTHER" id="PTHR30146">
    <property type="entry name" value="LACI-RELATED TRANSCRIPTIONAL REPRESSOR"/>
    <property type="match status" value="1"/>
</dbReference>
<dbReference type="InterPro" id="IPR028082">
    <property type="entry name" value="Peripla_BP_I"/>
</dbReference>
<evidence type="ECO:0000256" key="2">
    <source>
        <dbReference type="ARBA" id="ARBA00023125"/>
    </source>
</evidence>
<keyword evidence="3" id="KW-0804">Transcription</keyword>
<dbReference type="EMBL" id="BAABHY010000001">
    <property type="protein sequence ID" value="GAA5104177.1"/>
    <property type="molecule type" value="Genomic_DNA"/>
</dbReference>
<evidence type="ECO:0000313" key="5">
    <source>
        <dbReference type="EMBL" id="GAA5104177.1"/>
    </source>
</evidence>
<comment type="caution">
    <text evidence="5">The sequence shown here is derived from an EMBL/GenBank/DDBJ whole genome shotgun (WGS) entry which is preliminary data.</text>
</comment>
<dbReference type="Gene3D" id="1.10.10.60">
    <property type="entry name" value="Homeodomain-like"/>
    <property type="match status" value="1"/>
</dbReference>
<dbReference type="CDD" id="cd01543">
    <property type="entry name" value="PBP1_XylR"/>
    <property type="match status" value="1"/>
</dbReference>
<dbReference type="PROSITE" id="PS01124">
    <property type="entry name" value="HTH_ARAC_FAMILY_2"/>
    <property type="match status" value="1"/>
</dbReference>
<proteinExistence type="predicted"/>
<dbReference type="PANTHER" id="PTHR30146:SF24">
    <property type="entry name" value="XYLOSE OPERON REGULATORY PROTEIN"/>
    <property type="match status" value="1"/>
</dbReference>
<keyword evidence="1" id="KW-0805">Transcription regulation</keyword>
<organism evidence="5 6">
    <name type="scientific">Orbus sasakiae</name>
    <dbReference type="NCBI Taxonomy" id="1078475"/>
    <lineage>
        <taxon>Bacteria</taxon>
        <taxon>Pseudomonadati</taxon>
        <taxon>Pseudomonadota</taxon>
        <taxon>Gammaproteobacteria</taxon>
        <taxon>Orbales</taxon>
        <taxon>Orbaceae</taxon>
        <taxon>Orbus</taxon>
    </lineage>
</organism>